<dbReference type="Proteomes" id="UP001301958">
    <property type="component" value="Unassembled WGS sequence"/>
</dbReference>
<evidence type="ECO:0000256" key="1">
    <source>
        <dbReference type="SAM" id="SignalP"/>
    </source>
</evidence>
<organism evidence="2 3">
    <name type="scientific">Podospora fimiseda</name>
    <dbReference type="NCBI Taxonomy" id="252190"/>
    <lineage>
        <taxon>Eukaryota</taxon>
        <taxon>Fungi</taxon>
        <taxon>Dikarya</taxon>
        <taxon>Ascomycota</taxon>
        <taxon>Pezizomycotina</taxon>
        <taxon>Sordariomycetes</taxon>
        <taxon>Sordariomycetidae</taxon>
        <taxon>Sordariales</taxon>
        <taxon>Podosporaceae</taxon>
        <taxon>Podospora</taxon>
    </lineage>
</organism>
<accession>A0AAN7GNI3</accession>
<name>A0AAN7GNI3_9PEZI</name>
<feature type="chain" id="PRO_5042914541" evidence="1">
    <location>
        <begin position="33"/>
        <end position="86"/>
    </location>
</feature>
<reference evidence="2" key="2">
    <citation type="submission" date="2023-05" db="EMBL/GenBank/DDBJ databases">
        <authorList>
            <consortium name="Lawrence Berkeley National Laboratory"/>
            <person name="Steindorff A."/>
            <person name="Hensen N."/>
            <person name="Bonometti L."/>
            <person name="Westerberg I."/>
            <person name="Brannstrom I.O."/>
            <person name="Guillou S."/>
            <person name="Cros-Aarteil S."/>
            <person name="Calhoun S."/>
            <person name="Haridas S."/>
            <person name="Kuo A."/>
            <person name="Mondo S."/>
            <person name="Pangilinan J."/>
            <person name="Riley R."/>
            <person name="Labutti K."/>
            <person name="Andreopoulos B."/>
            <person name="Lipzen A."/>
            <person name="Chen C."/>
            <person name="Yanf M."/>
            <person name="Daum C."/>
            <person name="Ng V."/>
            <person name="Clum A."/>
            <person name="Ohm R."/>
            <person name="Martin F."/>
            <person name="Silar P."/>
            <person name="Natvig D."/>
            <person name="Lalanne C."/>
            <person name="Gautier V."/>
            <person name="Ament-Velasquez S.L."/>
            <person name="Kruys A."/>
            <person name="Hutchinson M.I."/>
            <person name="Powell A.J."/>
            <person name="Barry K."/>
            <person name="Miller A.N."/>
            <person name="Grigoriev I.V."/>
            <person name="Debuchy R."/>
            <person name="Gladieux P."/>
            <person name="Thoren M.H."/>
            <person name="Johannesson H."/>
        </authorList>
    </citation>
    <scope>NUCLEOTIDE SEQUENCE</scope>
    <source>
        <strain evidence="2">CBS 990.96</strain>
    </source>
</reference>
<feature type="signal peptide" evidence="1">
    <location>
        <begin position="1"/>
        <end position="32"/>
    </location>
</feature>
<evidence type="ECO:0000313" key="2">
    <source>
        <dbReference type="EMBL" id="KAK4223127.1"/>
    </source>
</evidence>
<keyword evidence="3" id="KW-1185">Reference proteome</keyword>
<gene>
    <name evidence="2" type="ORF">QBC38DRAFT_488389</name>
</gene>
<evidence type="ECO:0000313" key="3">
    <source>
        <dbReference type="Proteomes" id="UP001301958"/>
    </source>
</evidence>
<sequence>MLYHSSGRLGFALRAWLLVFLGVILAVTPVSGAMTASEITFACNSLARMAFDLKDLVNVVAVKRNPGPFQVNKHLTIFSVIVSSTY</sequence>
<dbReference type="EMBL" id="MU865439">
    <property type="protein sequence ID" value="KAK4223127.1"/>
    <property type="molecule type" value="Genomic_DNA"/>
</dbReference>
<dbReference type="AlphaFoldDB" id="A0AAN7GNI3"/>
<keyword evidence="1" id="KW-0732">Signal</keyword>
<proteinExistence type="predicted"/>
<reference evidence="2" key="1">
    <citation type="journal article" date="2023" name="Mol. Phylogenet. Evol.">
        <title>Genome-scale phylogeny and comparative genomics of the fungal order Sordariales.</title>
        <authorList>
            <person name="Hensen N."/>
            <person name="Bonometti L."/>
            <person name="Westerberg I."/>
            <person name="Brannstrom I.O."/>
            <person name="Guillou S."/>
            <person name="Cros-Aarteil S."/>
            <person name="Calhoun S."/>
            <person name="Haridas S."/>
            <person name="Kuo A."/>
            <person name="Mondo S."/>
            <person name="Pangilinan J."/>
            <person name="Riley R."/>
            <person name="LaButti K."/>
            <person name="Andreopoulos B."/>
            <person name="Lipzen A."/>
            <person name="Chen C."/>
            <person name="Yan M."/>
            <person name="Daum C."/>
            <person name="Ng V."/>
            <person name="Clum A."/>
            <person name="Steindorff A."/>
            <person name="Ohm R.A."/>
            <person name="Martin F."/>
            <person name="Silar P."/>
            <person name="Natvig D.O."/>
            <person name="Lalanne C."/>
            <person name="Gautier V."/>
            <person name="Ament-Velasquez S.L."/>
            <person name="Kruys A."/>
            <person name="Hutchinson M.I."/>
            <person name="Powell A.J."/>
            <person name="Barry K."/>
            <person name="Miller A.N."/>
            <person name="Grigoriev I.V."/>
            <person name="Debuchy R."/>
            <person name="Gladieux P."/>
            <person name="Hiltunen Thoren M."/>
            <person name="Johannesson H."/>
        </authorList>
    </citation>
    <scope>NUCLEOTIDE SEQUENCE</scope>
    <source>
        <strain evidence="2">CBS 990.96</strain>
    </source>
</reference>
<protein>
    <submittedName>
        <fullName evidence="2">Uncharacterized protein</fullName>
    </submittedName>
</protein>
<comment type="caution">
    <text evidence="2">The sequence shown here is derived from an EMBL/GenBank/DDBJ whole genome shotgun (WGS) entry which is preliminary data.</text>
</comment>